<evidence type="ECO:0000256" key="4">
    <source>
        <dbReference type="ARBA" id="ARBA00022729"/>
    </source>
</evidence>
<keyword evidence="2" id="KW-0472">Membrane</keyword>
<gene>
    <name evidence="9" type="ORF">GCM10007414_36590</name>
</gene>
<keyword evidence="10" id="KW-1185">Reference proteome</keyword>
<name>A0ABQ1I7G3_9ALTE</name>
<keyword evidence="3" id="KW-0812">Transmembrane</keyword>
<keyword evidence="7" id="KW-0998">Cell outer membrane</keyword>
<dbReference type="InterPro" id="IPR050298">
    <property type="entry name" value="Gram-neg_bact_OMP"/>
</dbReference>
<evidence type="ECO:0000256" key="7">
    <source>
        <dbReference type="ARBA" id="ARBA00023237"/>
    </source>
</evidence>
<keyword evidence="1" id="KW-0813">Transport</keyword>
<sequence>MKRTNLSLLVCSLLAASSVNAVTLYQGENGDKVDLVGSFEVGGYFGKDYNDNGERWEYDSYYTDDTFMSYGIRVQTGHVYSHLDLDFERQTWTKENEFQMVLDKAYVGWQFDNGDKLEFGRTDTAYDHYDQMGDFSVDGAGEVREAGDQDATLKYRGSFNSFKYGISYSTQGWDHYKTDSRVGEVVNGYFGYFGDNVDVLVAAETVDERGDIYSLHARGFIGPVRLGGFVSQYDAEEREADDTSDALLYVASAGYDFNDKLALNVVYTKVDVDTETREMGDDGFRLWIDDSWVSTGLVYNYRSNIKMKVEFVTGGEQGSYGYSKVYYWF</sequence>
<accession>A0ABQ1I7G3</accession>
<comment type="caution">
    <text evidence="9">The sequence shown here is derived from an EMBL/GenBank/DDBJ whole genome shotgun (WGS) entry which is preliminary data.</text>
</comment>
<evidence type="ECO:0000256" key="8">
    <source>
        <dbReference type="SAM" id="SignalP"/>
    </source>
</evidence>
<keyword evidence="4 8" id="KW-0732">Signal</keyword>
<keyword evidence="6" id="KW-0626">Porin</keyword>
<evidence type="ECO:0008006" key="11">
    <source>
        <dbReference type="Google" id="ProtNLM"/>
    </source>
</evidence>
<feature type="chain" id="PRO_5047049329" description="Porin" evidence="8">
    <location>
        <begin position="22"/>
        <end position="329"/>
    </location>
</feature>
<dbReference type="Proteomes" id="UP000651977">
    <property type="component" value="Unassembled WGS sequence"/>
</dbReference>
<evidence type="ECO:0000256" key="5">
    <source>
        <dbReference type="ARBA" id="ARBA00023065"/>
    </source>
</evidence>
<keyword evidence="2" id="KW-1134">Transmembrane beta strand</keyword>
<evidence type="ECO:0000256" key="6">
    <source>
        <dbReference type="ARBA" id="ARBA00023114"/>
    </source>
</evidence>
<dbReference type="EMBL" id="BMDY01000032">
    <property type="protein sequence ID" value="GGB19873.1"/>
    <property type="molecule type" value="Genomic_DNA"/>
</dbReference>
<evidence type="ECO:0000256" key="2">
    <source>
        <dbReference type="ARBA" id="ARBA00022452"/>
    </source>
</evidence>
<proteinExistence type="predicted"/>
<evidence type="ECO:0000256" key="3">
    <source>
        <dbReference type="ARBA" id="ARBA00022692"/>
    </source>
</evidence>
<dbReference type="PANTHER" id="PTHR34501">
    <property type="entry name" value="PROTEIN YDDL-RELATED"/>
    <property type="match status" value="1"/>
</dbReference>
<evidence type="ECO:0000313" key="10">
    <source>
        <dbReference type="Proteomes" id="UP000651977"/>
    </source>
</evidence>
<organism evidence="9 10">
    <name type="scientific">Agarivorans gilvus</name>
    <dbReference type="NCBI Taxonomy" id="680279"/>
    <lineage>
        <taxon>Bacteria</taxon>
        <taxon>Pseudomonadati</taxon>
        <taxon>Pseudomonadota</taxon>
        <taxon>Gammaproteobacteria</taxon>
        <taxon>Alteromonadales</taxon>
        <taxon>Alteromonadaceae</taxon>
        <taxon>Agarivorans</taxon>
    </lineage>
</organism>
<feature type="signal peptide" evidence="8">
    <location>
        <begin position="1"/>
        <end position="21"/>
    </location>
</feature>
<reference evidence="10" key="1">
    <citation type="journal article" date="2019" name="Int. J. Syst. Evol. Microbiol.">
        <title>The Global Catalogue of Microorganisms (GCM) 10K type strain sequencing project: providing services to taxonomists for standard genome sequencing and annotation.</title>
        <authorList>
            <consortium name="The Broad Institute Genomics Platform"/>
            <consortium name="The Broad Institute Genome Sequencing Center for Infectious Disease"/>
            <person name="Wu L."/>
            <person name="Ma J."/>
        </authorList>
    </citation>
    <scope>NUCLEOTIDE SEQUENCE [LARGE SCALE GENOMIC DNA]</scope>
    <source>
        <strain evidence="10">CGMCC 1.10131</strain>
    </source>
</reference>
<keyword evidence="5" id="KW-0406">Ion transport</keyword>
<dbReference type="SUPFAM" id="SSF56935">
    <property type="entry name" value="Porins"/>
    <property type="match status" value="1"/>
</dbReference>
<dbReference type="RefSeq" id="WP_055732503.1">
    <property type="nucleotide sequence ID" value="NZ_BMDY01000032.1"/>
</dbReference>
<dbReference type="PANTHER" id="PTHR34501:SF9">
    <property type="entry name" value="MAJOR OUTER MEMBRANE PROTEIN P.IA"/>
    <property type="match status" value="1"/>
</dbReference>
<protein>
    <recommendedName>
        <fullName evidence="11">Porin</fullName>
    </recommendedName>
</protein>
<evidence type="ECO:0000313" key="9">
    <source>
        <dbReference type="EMBL" id="GGB19873.1"/>
    </source>
</evidence>
<evidence type="ECO:0000256" key="1">
    <source>
        <dbReference type="ARBA" id="ARBA00022448"/>
    </source>
</evidence>